<feature type="domain" description="RNase H type-1" evidence="1">
    <location>
        <begin position="13"/>
        <end position="78"/>
    </location>
</feature>
<evidence type="ECO:0000259" key="1">
    <source>
        <dbReference type="Pfam" id="PF13456"/>
    </source>
</evidence>
<name>A0AA38CMS0_TAXCH</name>
<reference evidence="2 3" key="1">
    <citation type="journal article" date="2021" name="Nat. Plants">
        <title>The Taxus genome provides insights into paclitaxel biosynthesis.</title>
        <authorList>
            <person name="Xiong X."/>
            <person name="Gou J."/>
            <person name="Liao Q."/>
            <person name="Li Y."/>
            <person name="Zhou Q."/>
            <person name="Bi G."/>
            <person name="Li C."/>
            <person name="Du R."/>
            <person name="Wang X."/>
            <person name="Sun T."/>
            <person name="Guo L."/>
            <person name="Liang H."/>
            <person name="Lu P."/>
            <person name="Wu Y."/>
            <person name="Zhang Z."/>
            <person name="Ro D.K."/>
            <person name="Shang Y."/>
            <person name="Huang S."/>
            <person name="Yan J."/>
        </authorList>
    </citation>
    <scope>NUCLEOTIDE SEQUENCE [LARGE SCALE GENOMIC DNA]</scope>
    <source>
        <strain evidence="2">Ta-2019</strain>
    </source>
</reference>
<dbReference type="Proteomes" id="UP000824469">
    <property type="component" value="Unassembled WGS sequence"/>
</dbReference>
<dbReference type="EMBL" id="JAHRHJ020000009">
    <property type="protein sequence ID" value="KAH9302596.1"/>
    <property type="molecule type" value="Genomic_DNA"/>
</dbReference>
<dbReference type="PANTHER" id="PTHR47723:SF19">
    <property type="entry name" value="POLYNUCLEOTIDYL TRANSFERASE, RIBONUCLEASE H-LIKE SUPERFAMILY PROTEIN"/>
    <property type="match status" value="1"/>
</dbReference>
<dbReference type="GO" id="GO:0003676">
    <property type="term" value="F:nucleic acid binding"/>
    <property type="evidence" value="ECO:0007669"/>
    <property type="project" value="InterPro"/>
</dbReference>
<dbReference type="InterPro" id="IPR044730">
    <property type="entry name" value="RNase_H-like_dom_plant"/>
</dbReference>
<keyword evidence="3" id="KW-1185">Reference proteome</keyword>
<dbReference type="InterPro" id="IPR053151">
    <property type="entry name" value="RNase_H-like"/>
</dbReference>
<sequence>MWQSPPVEWVKPNFDGASKGNPGPTGGGCLIRDSLSQLIFMMALDCGCTSNNIAEGMALLQGLGEIASFHWNKLWIEAQDIHGYEVEEIHSHLHGLMLDPKKLIGRCNIFDVAQGIFGANMLSNASGQFSLHLEHVELEQAWDRRGDEVKFHSHTILMVLQALAAGQKAIDDHLGLELPPEATVNFPCEGTSSEFD</sequence>
<dbReference type="InterPro" id="IPR002156">
    <property type="entry name" value="RNaseH_domain"/>
</dbReference>
<dbReference type="AlphaFoldDB" id="A0AA38CMS0"/>
<dbReference type="PANTHER" id="PTHR47723">
    <property type="entry name" value="OS05G0353850 PROTEIN"/>
    <property type="match status" value="1"/>
</dbReference>
<evidence type="ECO:0000313" key="3">
    <source>
        <dbReference type="Proteomes" id="UP000824469"/>
    </source>
</evidence>
<dbReference type="InterPro" id="IPR036397">
    <property type="entry name" value="RNaseH_sf"/>
</dbReference>
<dbReference type="Pfam" id="PF13456">
    <property type="entry name" value="RVT_3"/>
    <property type="match status" value="1"/>
</dbReference>
<proteinExistence type="predicted"/>
<comment type="caution">
    <text evidence="2">The sequence shown here is derived from an EMBL/GenBank/DDBJ whole genome shotgun (WGS) entry which is preliminary data.</text>
</comment>
<dbReference type="InterPro" id="IPR012337">
    <property type="entry name" value="RNaseH-like_sf"/>
</dbReference>
<dbReference type="Gene3D" id="3.30.420.10">
    <property type="entry name" value="Ribonuclease H-like superfamily/Ribonuclease H"/>
    <property type="match status" value="1"/>
</dbReference>
<dbReference type="SUPFAM" id="SSF53098">
    <property type="entry name" value="Ribonuclease H-like"/>
    <property type="match status" value="1"/>
</dbReference>
<evidence type="ECO:0000313" key="2">
    <source>
        <dbReference type="EMBL" id="KAH9302596.1"/>
    </source>
</evidence>
<dbReference type="CDD" id="cd06222">
    <property type="entry name" value="RNase_H_like"/>
    <property type="match status" value="1"/>
</dbReference>
<organism evidence="2 3">
    <name type="scientific">Taxus chinensis</name>
    <name type="common">Chinese yew</name>
    <name type="synonym">Taxus wallichiana var. chinensis</name>
    <dbReference type="NCBI Taxonomy" id="29808"/>
    <lineage>
        <taxon>Eukaryota</taxon>
        <taxon>Viridiplantae</taxon>
        <taxon>Streptophyta</taxon>
        <taxon>Embryophyta</taxon>
        <taxon>Tracheophyta</taxon>
        <taxon>Spermatophyta</taxon>
        <taxon>Pinopsida</taxon>
        <taxon>Pinidae</taxon>
        <taxon>Conifers II</taxon>
        <taxon>Cupressales</taxon>
        <taxon>Taxaceae</taxon>
        <taxon>Taxus</taxon>
    </lineage>
</organism>
<protein>
    <recommendedName>
        <fullName evidence="1">RNase H type-1 domain-containing protein</fullName>
    </recommendedName>
</protein>
<gene>
    <name evidence="2" type="ORF">KI387_014179</name>
</gene>
<dbReference type="GO" id="GO:0004523">
    <property type="term" value="F:RNA-DNA hybrid ribonuclease activity"/>
    <property type="evidence" value="ECO:0007669"/>
    <property type="project" value="InterPro"/>
</dbReference>
<accession>A0AA38CMS0</accession>